<feature type="compositionally biased region" description="Pro residues" evidence="1">
    <location>
        <begin position="30"/>
        <end position="43"/>
    </location>
</feature>
<reference evidence="4" key="1">
    <citation type="submission" date="2019-09" db="EMBL/GenBank/DDBJ databases">
        <authorList>
            <person name="Li J."/>
        </authorList>
    </citation>
    <scope>NUCLEOTIDE SEQUENCE [LARGE SCALE GENOMIC DNA]</scope>
    <source>
        <strain evidence="4">JCM 14732</strain>
    </source>
</reference>
<keyword evidence="2" id="KW-0812">Transmembrane</keyword>
<dbReference type="Proteomes" id="UP000380867">
    <property type="component" value="Unassembled WGS sequence"/>
</dbReference>
<dbReference type="EMBL" id="SDPQ02000001">
    <property type="protein sequence ID" value="KAA1399701.1"/>
    <property type="molecule type" value="Genomic_DNA"/>
</dbReference>
<dbReference type="AlphaFoldDB" id="A0A5M4FI17"/>
<feature type="transmembrane region" description="Helical" evidence="2">
    <location>
        <begin position="58"/>
        <end position="91"/>
    </location>
</feature>
<dbReference type="RefSeq" id="WP_149687835.1">
    <property type="nucleotide sequence ID" value="NZ_SDPQ02000001.1"/>
</dbReference>
<feature type="compositionally biased region" description="Polar residues" evidence="1">
    <location>
        <begin position="13"/>
        <end position="25"/>
    </location>
</feature>
<dbReference type="Pfam" id="PF13828">
    <property type="entry name" value="DUF4190"/>
    <property type="match status" value="1"/>
</dbReference>
<evidence type="ECO:0000256" key="2">
    <source>
        <dbReference type="SAM" id="Phobius"/>
    </source>
</evidence>
<keyword evidence="2" id="KW-0472">Membrane</keyword>
<accession>A0A5M4FI17</accession>
<evidence type="ECO:0000256" key="1">
    <source>
        <dbReference type="SAM" id="MobiDB-lite"/>
    </source>
</evidence>
<evidence type="ECO:0000313" key="4">
    <source>
        <dbReference type="EMBL" id="KAA1399701.1"/>
    </source>
</evidence>
<protein>
    <submittedName>
        <fullName evidence="4">DUF4190 domain-containing protein</fullName>
    </submittedName>
</protein>
<feature type="region of interest" description="Disordered" evidence="1">
    <location>
        <begin position="1"/>
        <end position="50"/>
    </location>
</feature>
<evidence type="ECO:0000313" key="5">
    <source>
        <dbReference type="Proteomes" id="UP000380867"/>
    </source>
</evidence>
<comment type="caution">
    <text evidence="4">The sequence shown here is derived from an EMBL/GenBank/DDBJ whole genome shotgun (WGS) entry which is preliminary data.</text>
</comment>
<proteinExistence type="predicted"/>
<evidence type="ECO:0000259" key="3">
    <source>
        <dbReference type="Pfam" id="PF13828"/>
    </source>
</evidence>
<gene>
    <name evidence="4" type="ORF">ESP70_002765</name>
</gene>
<keyword evidence="2" id="KW-1133">Transmembrane helix</keyword>
<feature type="compositionally biased region" description="Pro residues" evidence="1">
    <location>
        <begin position="1"/>
        <end position="12"/>
    </location>
</feature>
<keyword evidence="5" id="KW-1185">Reference proteome</keyword>
<dbReference type="OrthoDB" id="3748801at2"/>
<feature type="transmembrane region" description="Helical" evidence="2">
    <location>
        <begin position="112"/>
        <end position="136"/>
    </location>
</feature>
<organism evidence="4 5">
    <name type="scientific">Aeromicrobium ginsengisoli</name>
    <dbReference type="NCBI Taxonomy" id="363867"/>
    <lineage>
        <taxon>Bacteria</taxon>
        <taxon>Bacillati</taxon>
        <taxon>Actinomycetota</taxon>
        <taxon>Actinomycetes</taxon>
        <taxon>Propionibacteriales</taxon>
        <taxon>Nocardioidaceae</taxon>
        <taxon>Aeromicrobium</taxon>
    </lineage>
</organism>
<name>A0A5M4FI17_9ACTN</name>
<sequence>MTNEPPAYPGEPTPSTTGLPSYGSTQPPEGSYPPPPGGQPPAPGGYGNYGQPPRQNQLALWSMIVGILAAVLGLIGACGVIFGPVAIGLAIPGRRQVAASQGTQKGAGMGTAGLVLGIVGTALSVLWIILFATGVLDLPNV</sequence>
<dbReference type="InterPro" id="IPR025241">
    <property type="entry name" value="DUF4190"/>
</dbReference>
<feature type="domain" description="DUF4190" evidence="3">
    <location>
        <begin position="58"/>
        <end position="126"/>
    </location>
</feature>